<keyword evidence="1" id="KW-0812">Transmembrane</keyword>
<gene>
    <name evidence="2" type="ORF">AB0L16_10640</name>
</gene>
<keyword evidence="1" id="KW-1133">Transmembrane helix</keyword>
<protein>
    <recommendedName>
        <fullName evidence="4">DUF3995 domain-containing protein</fullName>
    </recommendedName>
</protein>
<proteinExistence type="predicted"/>
<sequence>MSAEFTGDAQPPSRLARWAAYASALSATVGFIPLHAAWAMGIPLWAHKDKFHQWYAQGGGPYLSVLSVMALLAGVLALSLVRPWGQVFPGWVPLLAGRPVPRRTLAATAFIVAAFLLVYTGWAAWQTFGDFEDDGIFSPWIVVYGVPQFLVWGGGLLIAAYQYARRTAGGRPVVGGVLTGPLP</sequence>
<name>A0ABV3JWU2_STRON</name>
<comment type="caution">
    <text evidence="2">The sequence shown here is derived from an EMBL/GenBank/DDBJ whole genome shotgun (WGS) entry which is preliminary data.</text>
</comment>
<evidence type="ECO:0000313" key="2">
    <source>
        <dbReference type="EMBL" id="MEV5506922.1"/>
    </source>
</evidence>
<feature type="transmembrane region" description="Helical" evidence="1">
    <location>
        <begin position="20"/>
        <end position="42"/>
    </location>
</feature>
<organism evidence="2 3">
    <name type="scientific">Streptomyces orinoci</name>
    <name type="common">Streptoverticillium orinoci</name>
    <dbReference type="NCBI Taxonomy" id="67339"/>
    <lineage>
        <taxon>Bacteria</taxon>
        <taxon>Bacillati</taxon>
        <taxon>Actinomycetota</taxon>
        <taxon>Actinomycetes</taxon>
        <taxon>Kitasatosporales</taxon>
        <taxon>Streptomycetaceae</taxon>
        <taxon>Streptomyces</taxon>
    </lineage>
</organism>
<dbReference type="EMBL" id="JBFAUK010000006">
    <property type="protein sequence ID" value="MEV5506922.1"/>
    <property type="molecule type" value="Genomic_DNA"/>
</dbReference>
<feature type="transmembrane region" description="Helical" evidence="1">
    <location>
        <begin position="62"/>
        <end position="84"/>
    </location>
</feature>
<dbReference type="RefSeq" id="WP_109280846.1">
    <property type="nucleotide sequence ID" value="NZ_JBFAUK010000006.1"/>
</dbReference>
<feature type="transmembrane region" description="Helical" evidence="1">
    <location>
        <begin position="105"/>
        <end position="125"/>
    </location>
</feature>
<evidence type="ECO:0000256" key="1">
    <source>
        <dbReference type="SAM" id="Phobius"/>
    </source>
</evidence>
<dbReference type="Proteomes" id="UP001552594">
    <property type="component" value="Unassembled WGS sequence"/>
</dbReference>
<keyword evidence="3" id="KW-1185">Reference proteome</keyword>
<keyword evidence="1" id="KW-0472">Membrane</keyword>
<evidence type="ECO:0008006" key="4">
    <source>
        <dbReference type="Google" id="ProtNLM"/>
    </source>
</evidence>
<evidence type="ECO:0000313" key="3">
    <source>
        <dbReference type="Proteomes" id="UP001552594"/>
    </source>
</evidence>
<reference evidence="2 3" key="1">
    <citation type="submission" date="2024-06" db="EMBL/GenBank/DDBJ databases">
        <title>The Natural Products Discovery Center: Release of the First 8490 Sequenced Strains for Exploring Actinobacteria Biosynthetic Diversity.</title>
        <authorList>
            <person name="Kalkreuter E."/>
            <person name="Kautsar S.A."/>
            <person name="Yang D."/>
            <person name="Bader C.D."/>
            <person name="Teijaro C.N."/>
            <person name="Fluegel L."/>
            <person name="Davis C.M."/>
            <person name="Simpson J.R."/>
            <person name="Lauterbach L."/>
            <person name="Steele A.D."/>
            <person name="Gui C."/>
            <person name="Meng S."/>
            <person name="Li G."/>
            <person name="Viehrig K."/>
            <person name="Ye F."/>
            <person name="Su P."/>
            <person name="Kiefer A.F."/>
            <person name="Nichols A."/>
            <person name="Cepeda A.J."/>
            <person name="Yan W."/>
            <person name="Fan B."/>
            <person name="Jiang Y."/>
            <person name="Adhikari A."/>
            <person name="Zheng C.-J."/>
            <person name="Schuster L."/>
            <person name="Cowan T.M."/>
            <person name="Smanski M.J."/>
            <person name="Chevrette M.G."/>
            <person name="De Carvalho L.P.S."/>
            <person name="Shen B."/>
        </authorList>
    </citation>
    <scope>NUCLEOTIDE SEQUENCE [LARGE SCALE GENOMIC DNA]</scope>
    <source>
        <strain evidence="2 3">NPDC052347</strain>
    </source>
</reference>
<accession>A0ABV3JWU2</accession>
<feature type="transmembrane region" description="Helical" evidence="1">
    <location>
        <begin position="137"/>
        <end position="161"/>
    </location>
</feature>